<proteinExistence type="predicted"/>
<keyword evidence="3" id="KW-1185">Reference proteome</keyword>
<dbReference type="Proteomes" id="UP000284706">
    <property type="component" value="Unassembled WGS sequence"/>
</dbReference>
<dbReference type="OrthoDB" id="3062683at2759"/>
<evidence type="ECO:0000313" key="2">
    <source>
        <dbReference type="EMBL" id="PPQ80860.1"/>
    </source>
</evidence>
<feature type="region of interest" description="Disordered" evidence="1">
    <location>
        <begin position="88"/>
        <end position="109"/>
    </location>
</feature>
<dbReference type="InParanoid" id="A0A409WQU9"/>
<protein>
    <submittedName>
        <fullName evidence="2">Uncharacterized protein</fullName>
    </submittedName>
</protein>
<gene>
    <name evidence="2" type="ORF">CVT26_015077</name>
</gene>
<organism evidence="2 3">
    <name type="scientific">Gymnopilus dilepis</name>
    <dbReference type="NCBI Taxonomy" id="231916"/>
    <lineage>
        <taxon>Eukaryota</taxon>
        <taxon>Fungi</taxon>
        <taxon>Dikarya</taxon>
        <taxon>Basidiomycota</taxon>
        <taxon>Agaricomycotina</taxon>
        <taxon>Agaricomycetes</taxon>
        <taxon>Agaricomycetidae</taxon>
        <taxon>Agaricales</taxon>
        <taxon>Agaricineae</taxon>
        <taxon>Hymenogastraceae</taxon>
        <taxon>Gymnopilus</taxon>
    </lineage>
</organism>
<name>A0A409WQU9_9AGAR</name>
<accession>A0A409WQU9</accession>
<sequence>MPVVVKSQSELLDDLRARKREWYYRNLDKERARSRRRAQKSRETRGALPPDVLEFRKKLHREAQARYREKHRLKLRTEAWEYRLKKKNARSLAEDEEEYQRLMSLPSDN</sequence>
<reference evidence="2 3" key="1">
    <citation type="journal article" date="2018" name="Evol. Lett.">
        <title>Horizontal gene cluster transfer increased hallucinogenic mushroom diversity.</title>
        <authorList>
            <person name="Reynolds H.T."/>
            <person name="Vijayakumar V."/>
            <person name="Gluck-Thaler E."/>
            <person name="Korotkin H.B."/>
            <person name="Matheny P.B."/>
            <person name="Slot J.C."/>
        </authorList>
    </citation>
    <scope>NUCLEOTIDE SEQUENCE [LARGE SCALE GENOMIC DNA]</scope>
    <source>
        <strain evidence="2 3">SRW20</strain>
    </source>
</reference>
<dbReference type="AlphaFoldDB" id="A0A409WQU9"/>
<evidence type="ECO:0000256" key="1">
    <source>
        <dbReference type="SAM" id="MobiDB-lite"/>
    </source>
</evidence>
<evidence type="ECO:0000313" key="3">
    <source>
        <dbReference type="Proteomes" id="UP000284706"/>
    </source>
</evidence>
<comment type="caution">
    <text evidence="2">The sequence shown here is derived from an EMBL/GenBank/DDBJ whole genome shotgun (WGS) entry which is preliminary data.</text>
</comment>
<dbReference type="EMBL" id="NHYE01004924">
    <property type="protein sequence ID" value="PPQ80860.1"/>
    <property type="molecule type" value="Genomic_DNA"/>
</dbReference>